<keyword evidence="1" id="KW-0472">Membrane</keyword>
<keyword evidence="3" id="KW-0378">Hydrolase</keyword>
<name>A0AAJ2NKG5_ALKPS</name>
<feature type="transmembrane region" description="Helical" evidence="1">
    <location>
        <begin position="122"/>
        <end position="138"/>
    </location>
</feature>
<evidence type="ECO:0000313" key="3">
    <source>
        <dbReference type="EMBL" id="MDV2884284.1"/>
    </source>
</evidence>
<protein>
    <submittedName>
        <fullName evidence="3">CPBP family intramembrane glutamic endopeptidase</fullName>
        <ecNumber evidence="3">3.4.-.-</ecNumber>
    </submittedName>
</protein>
<dbReference type="EMBL" id="JAWJAY010000001">
    <property type="protein sequence ID" value="MDV2884284.1"/>
    <property type="molecule type" value="Genomic_DNA"/>
</dbReference>
<dbReference type="Proteomes" id="UP001285636">
    <property type="component" value="Unassembled WGS sequence"/>
</dbReference>
<dbReference type="InterPro" id="IPR003675">
    <property type="entry name" value="Rce1/LyrA-like_dom"/>
</dbReference>
<feature type="transmembrane region" description="Helical" evidence="1">
    <location>
        <begin position="145"/>
        <end position="161"/>
    </location>
</feature>
<feature type="transmembrane region" description="Helical" evidence="1">
    <location>
        <begin position="51"/>
        <end position="78"/>
    </location>
</feature>
<feature type="domain" description="CAAX prenyl protease 2/Lysostaphin resistance protein A-like" evidence="2">
    <location>
        <begin position="97"/>
        <end position="180"/>
    </location>
</feature>
<organism evidence="3 4">
    <name type="scientific">Alkalihalophilus pseudofirmus</name>
    <name type="common">Bacillus pseudofirmus</name>
    <dbReference type="NCBI Taxonomy" id="79885"/>
    <lineage>
        <taxon>Bacteria</taxon>
        <taxon>Bacillati</taxon>
        <taxon>Bacillota</taxon>
        <taxon>Bacilli</taxon>
        <taxon>Bacillales</taxon>
        <taxon>Bacillaceae</taxon>
        <taxon>Alkalihalophilus</taxon>
    </lineage>
</organism>
<dbReference type="Pfam" id="PF02517">
    <property type="entry name" value="Rce1-like"/>
    <property type="match status" value="1"/>
</dbReference>
<dbReference type="RefSeq" id="WP_289236333.1">
    <property type="nucleotide sequence ID" value="NZ_CP117835.1"/>
</dbReference>
<proteinExistence type="predicted"/>
<feature type="transmembrane region" description="Helical" evidence="1">
    <location>
        <begin position="98"/>
        <end position="116"/>
    </location>
</feature>
<evidence type="ECO:0000313" key="4">
    <source>
        <dbReference type="Proteomes" id="UP001285636"/>
    </source>
</evidence>
<feature type="transmembrane region" description="Helical" evidence="1">
    <location>
        <begin position="167"/>
        <end position="185"/>
    </location>
</feature>
<dbReference type="AlphaFoldDB" id="A0AAJ2NKG5"/>
<sequence>MNENERKIEHLSDKEILASLYGSQAAMLLIGLTGAYFVFDDLSMFLQLLSFTWYETIVIGGSFALIVVGVDLLMYRFIPYRHLDDGGINERVFKGRSVLHMIILCMVIAVVEELLFRAVLQTAFGLIAASIIFALVHVRYLKKPILFSFVLLVSFSLGLLFEYTNNLTVTIFAHFLIDFLFGLFLRRKSRK</sequence>
<evidence type="ECO:0000256" key="1">
    <source>
        <dbReference type="SAM" id="Phobius"/>
    </source>
</evidence>
<dbReference type="EC" id="3.4.-.-" evidence="3"/>
<dbReference type="GO" id="GO:0004175">
    <property type="term" value="F:endopeptidase activity"/>
    <property type="evidence" value="ECO:0007669"/>
    <property type="project" value="UniProtKB-ARBA"/>
</dbReference>
<feature type="transmembrane region" description="Helical" evidence="1">
    <location>
        <begin position="20"/>
        <end position="39"/>
    </location>
</feature>
<dbReference type="GO" id="GO:0080120">
    <property type="term" value="P:CAAX-box protein maturation"/>
    <property type="evidence" value="ECO:0007669"/>
    <property type="project" value="UniProtKB-ARBA"/>
</dbReference>
<comment type="caution">
    <text evidence="3">The sequence shown here is derived from an EMBL/GenBank/DDBJ whole genome shotgun (WGS) entry which is preliminary data.</text>
</comment>
<evidence type="ECO:0000259" key="2">
    <source>
        <dbReference type="Pfam" id="PF02517"/>
    </source>
</evidence>
<keyword evidence="1" id="KW-1133">Transmembrane helix</keyword>
<keyword evidence="1" id="KW-0812">Transmembrane</keyword>
<reference evidence="3" key="1">
    <citation type="submission" date="2023-10" db="EMBL/GenBank/DDBJ databases">
        <title>Screening of Alkalihalophilus pseudofirmusBZ-TG-HK211 and Its Alleviation of Salt Stress on Rapeseed Growth.</title>
        <authorList>
            <person name="Zhao B."/>
            <person name="Guo T."/>
        </authorList>
    </citation>
    <scope>NUCLEOTIDE SEQUENCE</scope>
    <source>
        <strain evidence="3">BZ-TG-HK211</strain>
    </source>
</reference>
<accession>A0AAJ2NKG5</accession>
<gene>
    <name evidence="3" type="ORF">RYX45_03775</name>
</gene>